<keyword evidence="2 5" id="KW-0717">Septation</keyword>
<dbReference type="RefSeq" id="WP_080065237.1">
    <property type="nucleotide sequence ID" value="NZ_MZGX01000019.1"/>
</dbReference>
<dbReference type="PANTHER" id="PTHR35798:SF1">
    <property type="entry name" value="CELL DIVISION PROTEIN SEPF"/>
    <property type="match status" value="1"/>
</dbReference>
<dbReference type="InterPro" id="IPR007561">
    <property type="entry name" value="Cell_div_SepF/SepF-rel"/>
</dbReference>
<evidence type="ECO:0000256" key="3">
    <source>
        <dbReference type="ARBA" id="ARBA00023306"/>
    </source>
</evidence>
<dbReference type="Proteomes" id="UP000191554">
    <property type="component" value="Unassembled WGS sequence"/>
</dbReference>
<keyword evidence="7" id="KW-1185">Reference proteome</keyword>
<gene>
    <name evidence="5 6" type="primary">sepF</name>
    <name evidence="6" type="ORF">CLHUN_27830</name>
</gene>
<reference evidence="6 7" key="1">
    <citation type="submission" date="2017-03" db="EMBL/GenBank/DDBJ databases">
        <title>Genome sequence of Clostridium hungatei DSM 14427.</title>
        <authorList>
            <person name="Poehlein A."/>
            <person name="Daniel R."/>
        </authorList>
    </citation>
    <scope>NUCLEOTIDE SEQUENCE [LARGE SCALE GENOMIC DNA]</scope>
    <source>
        <strain evidence="6 7">DSM 14427</strain>
    </source>
</reference>
<evidence type="ECO:0000313" key="7">
    <source>
        <dbReference type="Proteomes" id="UP000191554"/>
    </source>
</evidence>
<dbReference type="Gene3D" id="3.30.110.150">
    <property type="entry name" value="SepF-like protein"/>
    <property type="match status" value="1"/>
</dbReference>
<dbReference type="PANTHER" id="PTHR35798">
    <property type="entry name" value="CELL DIVISION PROTEIN SEPF"/>
    <property type="match status" value="1"/>
</dbReference>
<evidence type="ECO:0000256" key="5">
    <source>
        <dbReference type="HAMAP-Rule" id="MF_01197"/>
    </source>
</evidence>
<organism evidence="6 7">
    <name type="scientific">Ruminiclostridium hungatei</name>
    <name type="common">Clostridium hungatei</name>
    <dbReference type="NCBI Taxonomy" id="48256"/>
    <lineage>
        <taxon>Bacteria</taxon>
        <taxon>Bacillati</taxon>
        <taxon>Bacillota</taxon>
        <taxon>Clostridia</taxon>
        <taxon>Eubacteriales</taxon>
        <taxon>Oscillospiraceae</taxon>
        <taxon>Ruminiclostridium</taxon>
    </lineage>
</organism>
<name>A0A1V4SIE2_RUMHU</name>
<evidence type="ECO:0000256" key="4">
    <source>
        <dbReference type="ARBA" id="ARBA00044936"/>
    </source>
</evidence>
<comment type="subcellular location">
    <subcellularLocation>
        <location evidence="5">Cytoplasm</location>
    </subcellularLocation>
    <text evidence="5">Localizes to the division site, in a FtsZ-dependent manner.</text>
</comment>
<sequence length="157" mass="17805">MSKLLNKVFNFVGWEAIDEEEDEDLELRDNDFKDDLKSEPIQTHFFNNSKKQQAGKVVNIHSANQFKMVVSQPTTFDDAQDICDHLKSKKPVVINLEGIEKSDAQRIIDFLSGSIYALDGSIQKVSCDIFVIAPNNVDVSGDLKDELRNKTVFPWAK</sequence>
<comment type="subunit">
    <text evidence="5">Homodimer. Interacts with FtsZ.</text>
</comment>
<dbReference type="GO" id="GO:0000917">
    <property type="term" value="P:division septum assembly"/>
    <property type="evidence" value="ECO:0007669"/>
    <property type="project" value="UniProtKB-KW"/>
</dbReference>
<comment type="caution">
    <text evidence="6">The sequence shown here is derived from an EMBL/GenBank/DDBJ whole genome shotgun (WGS) entry which is preliminary data.</text>
</comment>
<evidence type="ECO:0000256" key="2">
    <source>
        <dbReference type="ARBA" id="ARBA00023210"/>
    </source>
</evidence>
<dbReference type="InterPro" id="IPR038594">
    <property type="entry name" value="SepF-like_sf"/>
</dbReference>
<dbReference type="InterPro" id="IPR023052">
    <property type="entry name" value="Cell_div_SepF"/>
</dbReference>
<keyword evidence="3 5" id="KW-0131">Cell cycle</keyword>
<dbReference type="GO" id="GO:0005737">
    <property type="term" value="C:cytoplasm"/>
    <property type="evidence" value="ECO:0007669"/>
    <property type="project" value="UniProtKB-SubCell"/>
</dbReference>
<proteinExistence type="inferred from homology"/>
<dbReference type="HAMAP" id="MF_01197">
    <property type="entry name" value="SepF"/>
    <property type="match status" value="1"/>
</dbReference>
<comment type="similarity">
    <text evidence="5">Belongs to the SepF family.</text>
</comment>
<dbReference type="OrthoDB" id="9815206at2"/>
<dbReference type="GO" id="GO:0043093">
    <property type="term" value="P:FtsZ-dependent cytokinesis"/>
    <property type="evidence" value="ECO:0007669"/>
    <property type="project" value="UniProtKB-UniRule"/>
</dbReference>
<evidence type="ECO:0000256" key="1">
    <source>
        <dbReference type="ARBA" id="ARBA00022618"/>
    </source>
</evidence>
<keyword evidence="5" id="KW-0963">Cytoplasm</keyword>
<evidence type="ECO:0000313" key="6">
    <source>
        <dbReference type="EMBL" id="OPX43235.1"/>
    </source>
</evidence>
<dbReference type="AlphaFoldDB" id="A0A1V4SIE2"/>
<protein>
    <recommendedName>
        <fullName evidence="5">Cell division protein SepF</fullName>
    </recommendedName>
</protein>
<dbReference type="EMBL" id="MZGX01000019">
    <property type="protein sequence ID" value="OPX43235.1"/>
    <property type="molecule type" value="Genomic_DNA"/>
</dbReference>
<keyword evidence="1 5" id="KW-0132">Cell division</keyword>
<dbReference type="STRING" id="48256.CLHUN_27830"/>
<comment type="function">
    <text evidence="4 5">Cell division protein that is part of the divisome complex and is recruited early to the Z-ring. Probably stimulates Z-ring formation, perhaps through the cross-linking of FtsZ protofilaments. Its function overlaps with FtsA.</text>
</comment>
<dbReference type="Pfam" id="PF04472">
    <property type="entry name" value="SepF"/>
    <property type="match status" value="1"/>
</dbReference>
<accession>A0A1V4SIE2</accession>